<proteinExistence type="predicted"/>
<dbReference type="OrthoDB" id="98058at2157"/>
<dbReference type="AlphaFoldDB" id="B6YUW0"/>
<dbReference type="PATRIC" id="fig|523850.10.peg.1711"/>
<evidence type="ECO:0000313" key="2">
    <source>
        <dbReference type="EMBL" id="ACJ17188.1"/>
    </source>
</evidence>
<dbReference type="GeneID" id="7017367"/>
<dbReference type="Proteomes" id="UP000002727">
    <property type="component" value="Chromosome"/>
</dbReference>
<sequence length="400" mass="47177">MVSASRKHQRKVKICLWGNRGSFYETHIRLLKSCKDYSVVSIGSSDAKEVDIELFESSDEGNILRIFMGLLGRLFRVPFLFSKLDAWCDVHIVHYLNIWYLFALAVLPLKKPVVYVPYGTDWKLREKTGRKKPRIYRLIFNFVVKRKLSLILFEFHFNSKYFAEIWEMRDSRKMFLTIIFPIRSPFYSCRINAIRKNPRYTLIFSPRALLPFYNHHLLVDILSKSEFKEQLVLLFIDTFNLKTVYAQHVVSKAKEYGIKTSVIPRFLSAEEMARMFLLSDFNVNIPMDDQFGMSIMEGALLCSVPVLNKNIWSYYDIMSYKNAIFVDPYSPEEAAKTLDNAFSDKKFQRKMCRINRKIFENRRESIVIDNLRTVINRILNGGGFDVHPVYRMETSRNTTW</sequence>
<keyword evidence="3" id="KW-1185">Reference proteome</keyword>
<dbReference type="HOGENOM" id="CLU_741054_0_0_2"/>
<dbReference type="GO" id="GO:0016757">
    <property type="term" value="F:glycosyltransferase activity"/>
    <property type="evidence" value="ECO:0007669"/>
    <property type="project" value="InterPro"/>
</dbReference>
<evidence type="ECO:0000259" key="1">
    <source>
        <dbReference type="Pfam" id="PF00534"/>
    </source>
</evidence>
<accession>B6YUW0</accession>
<gene>
    <name evidence="2" type="ordered locus">TON_1698</name>
</gene>
<evidence type="ECO:0000313" key="3">
    <source>
        <dbReference type="Proteomes" id="UP000002727"/>
    </source>
</evidence>
<dbReference type="RefSeq" id="WP_012572660.1">
    <property type="nucleotide sequence ID" value="NC_011529.1"/>
</dbReference>
<reference evidence="2 3" key="1">
    <citation type="journal article" date="2008" name="J. Bacteriol.">
        <title>The complete genome sequence of Thermococcus onnurineus NA1 reveals a mixed heterotrophic and carboxydotrophic metabolism.</title>
        <authorList>
            <person name="Lee H.S."/>
            <person name="Kang S.G."/>
            <person name="Bae S.S."/>
            <person name="Lim J.K."/>
            <person name="Cho Y."/>
            <person name="Kim Y.J."/>
            <person name="Jeon J.H."/>
            <person name="Cha S.S."/>
            <person name="Kwon K.K."/>
            <person name="Kim H.T."/>
            <person name="Park C.J."/>
            <person name="Lee H.W."/>
            <person name="Kim S.I."/>
            <person name="Chun J."/>
            <person name="Colwell R.R."/>
            <person name="Kim S.J."/>
            <person name="Lee J.H."/>
        </authorList>
    </citation>
    <scope>NUCLEOTIDE SEQUENCE [LARGE SCALE GENOMIC DNA]</scope>
    <source>
        <strain evidence="2 3">NA1</strain>
    </source>
</reference>
<protein>
    <submittedName>
        <fullName evidence="2">Hypothetical glycosyltransferase protein</fullName>
    </submittedName>
</protein>
<dbReference type="eggNOG" id="arCOG01403">
    <property type="taxonomic scope" value="Archaea"/>
</dbReference>
<organism evidence="2 3">
    <name type="scientific">Thermococcus onnurineus (strain NA1)</name>
    <dbReference type="NCBI Taxonomy" id="523850"/>
    <lineage>
        <taxon>Archaea</taxon>
        <taxon>Methanobacteriati</taxon>
        <taxon>Methanobacteriota</taxon>
        <taxon>Thermococci</taxon>
        <taxon>Thermococcales</taxon>
        <taxon>Thermococcaceae</taxon>
        <taxon>Thermococcus</taxon>
    </lineage>
</organism>
<dbReference type="KEGG" id="ton:TON_1698"/>
<dbReference type="Pfam" id="PF00534">
    <property type="entry name" value="Glycos_transf_1"/>
    <property type="match status" value="1"/>
</dbReference>
<dbReference type="EMBL" id="CP000855">
    <property type="protein sequence ID" value="ACJ17188.1"/>
    <property type="molecule type" value="Genomic_DNA"/>
</dbReference>
<dbReference type="InterPro" id="IPR001296">
    <property type="entry name" value="Glyco_trans_1"/>
</dbReference>
<dbReference type="SUPFAM" id="SSF53756">
    <property type="entry name" value="UDP-Glycosyltransferase/glycogen phosphorylase"/>
    <property type="match status" value="1"/>
</dbReference>
<name>B6YUW0_THEON</name>
<dbReference type="STRING" id="523850.TON_1698"/>
<dbReference type="Gene3D" id="3.40.50.2000">
    <property type="entry name" value="Glycogen Phosphorylase B"/>
    <property type="match status" value="2"/>
</dbReference>
<feature type="domain" description="Glycosyl transferase family 1" evidence="1">
    <location>
        <begin position="195"/>
        <end position="356"/>
    </location>
</feature>